<dbReference type="InterPro" id="IPR018060">
    <property type="entry name" value="HTH_AraC"/>
</dbReference>
<keyword evidence="3 9" id="KW-0238">DNA-binding</keyword>
<dbReference type="PANTHER" id="PTHR43280:SF2">
    <property type="entry name" value="HTH-TYPE TRANSCRIPTIONAL REGULATOR EXSA"/>
    <property type="match status" value="1"/>
</dbReference>
<evidence type="ECO:0000313" key="10">
    <source>
        <dbReference type="Proteomes" id="UP000261111"/>
    </source>
</evidence>
<dbReference type="EMBL" id="QVIA01000002">
    <property type="protein sequence ID" value="RGC34933.1"/>
    <property type="molecule type" value="Genomic_DNA"/>
</dbReference>
<reference evidence="9 10" key="1">
    <citation type="submission" date="2018-08" db="EMBL/GenBank/DDBJ databases">
        <title>A genome reference for cultivated species of the human gut microbiota.</title>
        <authorList>
            <person name="Zou Y."/>
            <person name="Xue W."/>
            <person name="Luo G."/>
        </authorList>
    </citation>
    <scope>NUCLEOTIDE SEQUENCE [LARGE SCALE GENOMIC DNA]</scope>
    <source>
        <strain evidence="9 10">AF19-21</strain>
    </source>
</reference>
<dbReference type="PROSITE" id="PS00041">
    <property type="entry name" value="HTH_ARAC_FAMILY_1"/>
    <property type="match status" value="1"/>
</dbReference>
<dbReference type="GO" id="GO:0000160">
    <property type="term" value="P:phosphorelay signal transduction system"/>
    <property type="evidence" value="ECO:0007669"/>
    <property type="project" value="InterPro"/>
</dbReference>
<dbReference type="InterPro" id="IPR009057">
    <property type="entry name" value="Homeodomain-like_sf"/>
</dbReference>
<keyword evidence="2" id="KW-0805">Transcription regulation</keyword>
<dbReference type="RefSeq" id="WP_025655891.1">
    <property type="nucleotide sequence ID" value="NZ_QVIA01000002.1"/>
</dbReference>
<dbReference type="Pfam" id="PF00072">
    <property type="entry name" value="Response_reg"/>
    <property type="match status" value="1"/>
</dbReference>
<evidence type="ECO:0000256" key="6">
    <source>
        <dbReference type="PROSITE-ProRule" id="PRU00169"/>
    </source>
</evidence>
<evidence type="ECO:0000256" key="3">
    <source>
        <dbReference type="ARBA" id="ARBA00023125"/>
    </source>
</evidence>
<dbReference type="GO" id="GO:0003700">
    <property type="term" value="F:DNA-binding transcription factor activity"/>
    <property type="evidence" value="ECO:0007669"/>
    <property type="project" value="InterPro"/>
</dbReference>
<dbReference type="PROSITE" id="PS50110">
    <property type="entry name" value="RESPONSE_REGULATORY"/>
    <property type="match status" value="1"/>
</dbReference>
<evidence type="ECO:0000256" key="2">
    <source>
        <dbReference type="ARBA" id="ARBA00023015"/>
    </source>
</evidence>
<dbReference type="CDD" id="cd17536">
    <property type="entry name" value="REC_YesN-like"/>
    <property type="match status" value="1"/>
</dbReference>
<keyword evidence="6" id="KW-0597">Phosphoprotein</keyword>
<dbReference type="InterPro" id="IPR018062">
    <property type="entry name" value="HTH_AraC-typ_CS"/>
</dbReference>
<comment type="caution">
    <text evidence="9">The sequence shown here is derived from an EMBL/GenBank/DDBJ whole genome shotgun (WGS) entry which is preliminary data.</text>
</comment>
<dbReference type="Gene3D" id="3.40.50.2300">
    <property type="match status" value="1"/>
</dbReference>
<dbReference type="Proteomes" id="UP000261111">
    <property type="component" value="Unassembled WGS sequence"/>
</dbReference>
<evidence type="ECO:0000256" key="1">
    <source>
        <dbReference type="ARBA" id="ARBA00018672"/>
    </source>
</evidence>
<comment type="function">
    <text evidence="5">May play the central regulatory role in sporulation. It may be an element of the effector pathway responsible for the activation of sporulation genes in response to nutritional stress. Spo0A may act in concert with spo0H (a sigma factor) to control the expression of some genes that are critical to the sporulation process.</text>
</comment>
<protein>
    <recommendedName>
        <fullName evidence="1">Stage 0 sporulation protein A homolog</fullName>
    </recommendedName>
</protein>
<sequence>MTNHKFPVIVVDDERLIAKNIAKNIERCNSSFQVVAIAHNGEDALSQIQELRPSFLFTDIRMPVMDGLRLIQEAQHNVPLLRCVIISGYDDFHYAKKAIQFGVADYLLKPVDTEELSSLLTHLKQDMLSETEHFHLSQNPKDFTTGEIVQLVINYIQKNYASPLDLSILSEHLGFSSSYLTKIFNKHKGLTPSKYIRNYRMSIAQQLLANSELPVNDIALAVGYTDPFHFSKSFKAETGVSPTIYRENLHNGK</sequence>
<dbReference type="GeneID" id="93335880"/>
<dbReference type="InterPro" id="IPR011006">
    <property type="entry name" value="CheY-like_superfamily"/>
</dbReference>
<dbReference type="PRINTS" id="PR00032">
    <property type="entry name" value="HTHARAC"/>
</dbReference>
<dbReference type="AlphaFoldDB" id="A0A3E2X2N0"/>
<name>A0A3E2X2N0_9FIRM</name>
<accession>A0A3E2X2N0</accession>
<dbReference type="SUPFAM" id="SSF52172">
    <property type="entry name" value="CheY-like"/>
    <property type="match status" value="1"/>
</dbReference>
<evidence type="ECO:0000256" key="5">
    <source>
        <dbReference type="ARBA" id="ARBA00024867"/>
    </source>
</evidence>
<dbReference type="SUPFAM" id="SSF46689">
    <property type="entry name" value="Homeodomain-like"/>
    <property type="match status" value="2"/>
</dbReference>
<dbReference type="InterPro" id="IPR020449">
    <property type="entry name" value="Tscrpt_reg_AraC-type_HTH"/>
</dbReference>
<keyword evidence="4" id="KW-0804">Transcription</keyword>
<feature type="domain" description="HTH araC/xylS-type" evidence="7">
    <location>
        <begin position="150"/>
        <end position="248"/>
    </location>
</feature>
<dbReference type="PANTHER" id="PTHR43280">
    <property type="entry name" value="ARAC-FAMILY TRANSCRIPTIONAL REGULATOR"/>
    <property type="match status" value="1"/>
</dbReference>
<dbReference type="Gene3D" id="1.10.10.60">
    <property type="entry name" value="Homeodomain-like"/>
    <property type="match status" value="2"/>
</dbReference>
<feature type="modified residue" description="4-aspartylphosphate" evidence="6">
    <location>
        <position position="59"/>
    </location>
</feature>
<evidence type="ECO:0000313" key="9">
    <source>
        <dbReference type="EMBL" id="RGC34933.1"/>
    </source>
</evidence>
<feature type="domain" description="Response regulatory" evidence="8">
    <location>
        <begin position="7"/>
        <end position="124"/>
    </location>
</feature>
<organism evidence="9 10">
    <name type="scientific">Hungatella hathewayi</name>
    <dbReference type="NCBI Taxonomy" id="154046"/>
    <lineage>
        <taxon>Bacteria</taxon>
        <taxon>Bacillati</taxon>
        <taxon>Bacillota</taxon>
        <taxon>Clostridia</taxon>
        <taxon>Lachnospirales</taxon>
        <taxon>Lachnospiraceae</taxon>
        <taxon>Hungatella</taxon>
    </lineage>
</organism>
<dbReference type="SMART" id="SM00342">
    <property type="entry name" value="HTH_ARAC"/>
    <property type="match status" value="1"/>
</dbReference>
<evidence type="ECO:0000259" key="8">
    <source>
        <dbReference type="PROSITE" id="PS50110"/>
    </source>
</evidence>
<proteinExistence type="predicted"/>
<evidence type="ECO:0000256" key="4">
    <source>
        <dbReference type="ARBA" id="ARBA00023163"/>
    </source>
</evidence>
<dbReference type="PROSITE" id="PS01124">
    <property type="entry name" value="HTH_ARAC_FAMILY_2"/>
    <property type="match status" value="1"/>
</dbReference>
<evidence type="ECO:0000259" key="7">
    <source>
        <dbReference type="PROSITE" id="PS01124"/>
    </source>
</evidence>
<dbReference type="Pfam" id="PF12833">
    <property type="entry name" value="HTH_18"/>
    <property type="match status" value="1"/>
</dbReference>
<dbReference type="InterPro" id="IPR001789">
    <property type="entry name" value="Sig_transdc_resp-reg_receiver"/>
</dbReference>
<gene>
    <name evidence="9" type="ORF">DWX41_01640</name>
</gene>
<dbReference type="SMART" id="SM00448">
    <property type="entry name" value="REC"/>
    <property type="match status" value="1"/>
</dbReference>
<dbReference type="GO" id="GO:0043565">
    <property type="term" value="F:sequence-specific DNA binding"/>
    <property type="evidence" value="ECO:0007669"/>
    <property type="project" value="InterPro"/>
</dbReference>